<name>A0A5E4PSB3_9NEOP</name>
<accession>A0A5E4PSB3</accession>
<gene>
    <name evidence="2" type="ORF">LSINAPIS_LOCUS1469</name>
</gene>
<organism evidence="2 3">
    <name type="scientific">Leptidea sinapis</name>
    <dbReference type="NCBI Taxonomy" id="189913"/>
    <lineage>
        <taxon>Eukaryota</taxon>
        <taxon>Metazoa</taxon>
        <taxon>Ecdysozoa</taxon>
        <taxon>Arthropoda</taxon>
        <taxon>Hexapoda</taxon>
        <taxon>Insecta</taxon>
        <taxon>Pterygota</taxon>
        <taxon>Neoptera</taxon>
        <taxon>Endopterygota</taxon>
        <taxon>Lepidoptera</taxon>
        <taxon>Glossata</taxon>
        <taxon>Ditrysia</taxon>
        <taxon>Papilionoidea</taxon>
        <taxon>Pieridae</taxon>
        <taxon>Dismorphiinae</taxon>
        <taxon>Leptidea</taxon>
    </lineage>
</organism>
<reference evidence="2 3" key="1">
    <citation type="submission" date="2017-07" db="EMBL/GenBank/DDBJ databases">
        <authorList>
            <person name="Talla V."/>
            <person name="Backstrom N."/>
        </authorList>
    </citation>
    <scope>NUCLEOTIDE SEQUENCE [LARGE SCALE GENOMIC DNA]</scope>
</reference>
<sequence>MTWSELTRDEPRNWSRAGTAGGYSRCRYACGTIRRLLGAPCRPSRRRARRMLRRPGCSKESYADIDQSVFSTSSESSRSGVSVASGFTKRLSAFRRTLAPKVQEPALVDEIPEQVVTLGFLEQAPEKQPSTTSARSRKSFR</sequence>
<dbReference type="Proteomes" id="UP000324832">
    <property type="component" value="Unassembled WGS sequence"/>
</dbReference>
<evidence type="ECO:0000313" key="3">
    <source>
        <dbReference type="Proteomes" id="UP000324832"/>
    </source>
</evidence>
<dbReference type="EMBL" id="FZQP02000226">
    <property type="protein sequence ID" value="VVC87994.1"/>
    <property type="molecule type" value="Genomic_DNA"/>
</dbReference>
<proteinExistence type="predicted"/>
<protein>
    <submittedName>
        <fullName evidence="2">Uncharacterized protein</fullName>
    </submittedName>
</protein>
<evidence type="ECO:0000256" key="1">
    <source>
        <dbReference type="SAM" id="MobiDB-lite"/>
    </source>
</evidence>
<dbReference type="AlphaFoldDB" id="A0A5E4PSB3"/>
<evidence type="ECO:0000313" key="2">
    <source>
        <dbReference type="EMBL" id="VVC87994.1"/>
    </source>
</evidence>
<keyword evidence="3" id="KW-1185">Reference proteome</keyword>
<feature type="region of interest" description="Disordered" evidence="1">
    <location>
        <begin position="121"/>
        <end position="141"/>
    </location>
</feature>